<dbReference type="CDD" id="cd17535">
    <property type="entry name" value="REC_NarL-like"/>
    <property type="match status" value="1"/>
</dbReference>
<dbReference type="GO" id="GO:0000160">
    <property type="term" value="P:phosphorelay signal transduction system"/>
    <property type="evidence" value="ECO:0007669"/>
    <property type="project" value="InterPro"/>
</dbReference>
<dbReference type="Proteomes" id="UP000199310">
    <property type="component" value="Unassembled WGS sequence"/>
</dbReference>
<dbReference type="InterPro" id="IPR001789">
    <property type="entry name" value="Sig_transdc_resp-reg_receiver"/>
</dbReference>
<dbReference type="Pfam" id="PF00196">
    <property type="entry name" value="GerE"/>
    <property type="match status" value="1"/>
</dbReference>
<dbReference type="SUPFAM" id="SSF46894">
    <property type="entry name" value="C-terminal effector domain of the bipartite response regulators"/>
    <property type="match status" value="1"/>
</dbReference>
<feature type="modified residue" description="4-aspartylphosphate" evidence="3">
    <location>
        <position position="54"/>
    </location>
</feature>
<dbReference type="InterPro" id="IPR058245">
    <property type="entry name" value="NreC/VraR/RcsB-like_REC"/>
</dbReference>
<dbReference type="AlphaFoldDB" id="A0A1I0S7U8"/>
<protein>
    <submittedName>
        <fullName evidence="6">DNA-binding response regulator, NarL/FixJ family, contains REC and HTH domains</fullName>
    </submittedName>
</protein>
<keyword evidence="2 6" id="KW-0238">DNA-binding</keyword>
<dbReference type="SMART" id="SM00448">
    <property type="entry name" value="REC"/>
    <property type="match status" value="1"/>
</dbReference>
<dbReference type="GO" id="GO:0006355">
    <property type="term" value="P:regulation of DNA-templated transcription"/>
    <property type="evidence" value="ECO:0007669"/>
    <property type="project" value="InterPro"/>
</dbReference>
<dbReference type="OrthoDB" id="9797341at2"/>
<accession>A0A1I0S7U8</accession>
<dbReference type="PANTHER" id="PTHR43214">
    <property type="entry name" value="TWO-COMPONENT RESPONSE REGULATOR"/>
    <property type="match status" value="1"/>
</dbReference>
<feature type="domain" description="HTH luxR-type" evidence="4">
    <location>
        <begin position="140"/>
        <end position="205"/>
    </location>
</feature>
<keyword evidence="1 3" id="KW-0597">Phosphoprotein</keyword>
<evidence type="ECO:0000256" key="1">
    <source>
        <dbReference type="ARBA" id="ARBA00022553"/>
    </source>
</evidence>
<dbReference type="PRINTS" id="PR00038">
    <property type="entry name" value="HTHLUXR"/>
</dbReference>
<sequence>MIKVLLIDDHPIVMEGLKNLLTRQEDLTVAGCFSTGKAGLEGITTLQPDVVLLDINLPDISGIEICQQVRKQDKDVRIIALSVHNERLVIKNILNSGANGYVLKNSVGEEIIMAINAALNGATYLCRATRDIVSQVSEGELTSIPRITRREKEIMGLVSKGFTTAQIADQLFISPHTVESHRKNLIEKFDVSTMTAVIKLATQFGLI</sequence>
<dbReference type="Gene3D" id="3.40.50.2300">
    <property type="match status" value="1"/>
</dbReference>
<dbReference type="PROSITE" id="PS50043">
    <property type="entry name" value="HTH_LUXR_2"/>
    <property type="match status" value="1"/>
</dbReference>
<dbReference type="CDD" id="cd06170">
    <property type="entry name" value="LuxR_C_like"/>
    <property type="match status" value="1"/>
</dbReference>
<proteinExistence type="predicted"/>
<dbReference type="RefSeq" id="WP_089898268.1">
    <property type="nucleotide sequence ID" value="NZ_FOJG01000002.1"/>
</dbReference>
<dbReference type="SUPFAM" id="SSF52172">
    <property type="entry name" value="CheY-like"/>
    <property type="match status" value="1"/>
</dbReference>
<evidence type="ECO:0000313" key="7">
    <source>
        <dbReference type="Proteomes" id="UP000199310"/>
    </source>
</evidence>
<dbReference type="EMBL" id="FOJG01000002">
    <property type="protein sequence ID" value="SEW51822.1"/>
    <property type="molecule type" value="Genomic_DNA"/>
</dbReference>
<gene>
    <name evidence="6" type="ORF">SAMN04488122_4520</name>
</gene>
<evidence type="ECO:0000256" key="2">
    <source>
        <dbReference type="ARBA" id="ARBA00023125"/>
    </source>
</evidence>
<dbReference type="PROSITE" id="PS50110">
    <property type="entry name" value="RESPONSE_REGULATORY"/>
    <property type="match status" value="1"/>
</dbReference>
<reference evidence="7" key="1">
    <citation type="submission" date="2016-10" db="EMBL/GenBank/DDBJ databases">
        <authorList>
            <person name="Varghese N."/>
            <person name="Submissions S."/>
        </authorList>
    </citation>
    <scope>NUCLEOTIDE SEQUENCE [LARGE SCALE GENOMIC DNA]</scope>
    <source>
        <strain evidence="7">DSM 3695</strain>
    </source>
</reference>
<name>A0A1I0S7U8_9BACT</name>
<evidence type="ECO:0000256" key="3">
    <source>
        <dbReference type="PROSITE-ProRule" id="PRU00169"/>
    </source>
</evidence>
<organism evidence="6 7">
    <name type="scientific">Chitinophaga arvensicola</name>
    <dbReference type="NCBI Taxonomy" id="29529"/>
    <lineage>
        <taxon>Bacteria</taxon>
        <taxon>Pseudomonadati</taxon>
        <taxon>Bacteroidota</taxon>
        <taxon>Chitinophagia</taxon>
        <taxon>Chitinophagales</taxon>
        <taxon>Chitinophagaceae</taxon>
        <taxon>Chitinophaga</taxon>
    </lineage>
</organism>
<dbReference type="PANTHER" id="PTHR43214:SF43">
    <property type="entry name" value="TWO-COMPONENT RESPONSE REGULATOR"/>
    <property type="match status" value="1"/>
</dbReference>
<dbReference type="InterPro" id="IPR016032">
    <property type="entry name" value="Sig_transdc_resp-reg_C-effctor"/>
</dbReference>
<keyword evidence="7" id="KW-1185">Reference proteome</keyword>
<dbReference type="GO" id="GO:0003677">
    <property type="term" value="F:DNA binding"/>
    <property type="evidence" value="ECO:0007669"/>
    <property type="project" value="UniProtKB-KW"/>
</dbReference>
<dbReference type="Pfam" id="PF00072">
    <property type="entry name" value="Response_reg"/>
    <property type="match status" value="1"/>
</dbReference>
<evidence type="ECO:0000259" key="4">
    <source>
        <dbReference type="PROSITE" id="PS50043"/>
    </source>
</evidence>
<evidence type="ECO:0000313" key="6">
    <source>
        <dbReference type="EMBL" id="SEW51822.1"/>
    </source>
</evidence>
<dbReference type="InterPro" id="IPR011006">
    <property type="entry name" value="CheY-like_superfamily"/>
</dbReference>
<dbReference type="InterPro" id="IPR000792">
    <property type="entry name" value="Tscrpt_reg_LuxR_C"/>
</dbReference>
<dbReference type="SMART" id="SM00421">
    <property type="entry name" value="HTH_LUXR"/>
    <property type="match status" value="1"/>
</dbReference>
<dbReference type="InterPro" id="IPR039420">
    <property type="entry name" value="WalR-like"/>
</dbReference>
<dbReference type="STRING" id="29529.SAMN04488122_4520"/>
<evidence type="ECO:0000259" key="5">
    <source>
        <dbReference type="PROSITE" id="PS50110"/>
    </source>
</evidence>
<dbReference type="PROSITE" id="PS00622">
    <property type="entry name" value="HTH_LUXR_1"/>
    <property type="match status" value="1"/>
</dbReference>
<feature type="domain" description="Response regulatory" evidence="5">
    <location>
        <begin position="3"/>
        <end position="119"/>
    </location>
</feature>